<dbReference type="InterPro" id="IPR027555">
    <property type="entry name" value="Mo5U34_MeTrfas-like"/>
</dbReference>
<dbReference type="SUPFAM" id="SSF53335">
    <property type="entry name" value="S-adenosyl-L-methionine-dependent methyltransferases"/>
    <property type="match status" value="1"/>
</dbReference>
<dbReference type="OrthoDB" id="9765084at2"/>
<gene>
    <name evidence="1" type="ORF">CAK95_26890</name>
</gene>
<dbReference type="AlphaFoldDB" id="A0A1W6ZYA8"/>
<evidence type="ECO:0000313" key="2">
    <source>
        <dbReference type="Proteomes" id="UP000194137"/>
    </source>
</evidence>
<proteinExistence type="predicted"/>
<name>A0A1W6ZYA8_9HYPH</name>
<dbReference type="CDD" id="cd02440">
    <property type="entry name" value="AdoMet_MTases"/>
    <property type="match status" value="1"/>
</dbReference>
<dbReference type="RefSeq" id="WP_086090755.1">
    <property type="nucleotide sequence ID" value="NZ_CP021112.1"/>
</dbReference>
<organism evidence="1 2">
    <name type="scientific">Pseudorhodoplanes sinuspersici</name>
    <dbReference type="NCBI Taxonomy" id="1235591"/>
    <lineage>
        <taxon>Bacteria</taxon>
        <taxon>Pseudomonadati</taxon>
        <taxon>Pseudomonadota</taxon>
        <taxon>Alphaproteobacteria</taxon>
        <taxon>Hyphomicrobiales</taxon>
        <taxon>Pseudorhodoplanes</taxon>
    </lineage>
</organism>
<dbReference type="KEGG" id="psin:CAK95_26890"/>
<protein>
    <submittedName>
        <fullName evidence="1">Uncharacterized protein</fullName>
    </submittedName>
</protein>
<reference evidence="1 2" key="1">
    <citation type="submission" date="2017-05" db="EMBL/GenBank/DDBJ databases">
        <title>Full genome sequence of Pseudorhodoplanes sinuspersici.</title>
        <authorList>
            <person name="Dastgheib S.M.M."/>
            <person name="Shavandi M."/>
            <person name="Tirandaz H."/>
        </authorList>
    </citation>
    <scope>NUCLEOTIDE SEQUENCE [LARGE SCALE GENOMIC DNA]</scope>
    <source>
        <strain evidence="1 2">RIPI110</strain>
    </source>
</reference>
<accession>A0A1W6ZYA8</accession>
<sequence>MAVKLKKMRAWTAEEKAAISKGIEELRPWGYGVDFGEGISTRQGHEAFASFDRVLSFVPENLQGASVLDLPCNNAQLSMALKDRGAGPTLAVDYSDLVIRQAKFIAETCGYQIDTQVASIYDFDPKAPQFEYVFCLGLIYHLPDLVGAFERLQKWTRGVCFVETEVLRLDGNDPKSAFFIPGLYNADPTNWWIPGIEAVINIAKRARFKSVEVLFYQEKPRSVTREGYPLQARAIFRCINDVAALTHPSRVIRA</sequence>
<dbReference type="Gene3D" id="3.40.50.150">
    <property type="entry name" value="Vaccinia Virus protein VP39"/>
    <property type="match status" value="1"/>
</dbReference>
<dbReference type="STRING" id="1235591.CAK95_26890"/>
<dbReference type="Proteomes" id="UP000194137">
    <property type="component" value="Chromosome"/>
</dbReference>
<evidence type="ECO:0000313" key="1">
    <source>
        <dbReference type="EMBL" id="ARQ02324.1"/>
    </source>
</evidence>
<dbReference type="Pfam" id="PF08003">
    <property type="entry name" value="Methyltransf_9"/>
    <property type="match status" value="1"/>
</dbReference>
<dbReference type="EMBL" id="CP021112">
    <property type="protein sequence ID" value="ARQ02324.1"/>
    <property type="molecule type" value="Genomic_DNA"/>
</dbReference>
<dbReference type="InterPro" id="IPR029063">
    <property type="entry name" value="SAM-dependent_MTases_sf"/>
</dbReference>
<keyword evidence="2" id="KW-1185">Reference proteome</keyword>